<dbReference type="InterPro" id="IPR050729">
    <property type="entry name" value="Rho-GAP"/>
</dbReference>
<feature type="compositionally biased region" description="Low complexity" evidence="2">
    <location>
        <begin position="213"/>
        <end position="260"/>
    </location>
</feature>
<evidence type="ECO:0000259" key="3">
    <source>
        <dbReference type="PROSITE" id="PS50003"/>
    </source>
</evidence>
<name>A0ABP0ZRR5_9ASCO</name>
<protein>
    <submittedName>
        <fullName evidence="5">Uncharacterized protein</fullName>
    </submittedName>
</protein>
<feature type="compositionally biased region" description="Basic and acidic residues" evidence="2">
    <location>
        <begin position="447"/>
        <end position="463"/>
    </location>
</feature>
<organism evidence="5 6">
    <name type="scientific">Lodderomyces beijingensis</name>
    <dbReference type="NCBI Taxonomy" id="1775926"/>
    <lineage>
        <taxon>Eukaryota</taxon>
        <taxon>Fungi</taxon>
        <taxon>Dikarya</taxon>
        <taxon>Ascomycota</taxon>
        <taxon>Saccharomycotina</taxon>
        <taxon>Pichiomycetes</taxon>
        <taxon>Debaryomycetaceae</taxon>
        <taxon>Candida/Lodderomyces clade</taxon>
        <taxon>Lodderomyces</taxon>
    </lineage>
</organism>
<feature type="region of interest" description="Disordered" evidence="2">
    <location>
        <begin position="814"/>
        <end position="840"/>
    </location>
</feature>
<feature type="compositionally biased region" description="Low complexity" evidence="2">
    <location>
        <begin position="283"/>
        <end position="302"/>
    </location>
</feature>
<gene>
    <name evidence="5" type="ORF">LODBEIA_P50360</name>
</gene>
<dbReference type="InterPro" id="IPR000198">
    <property type="entry name" value="RhoGAP_dom"/>
</dbReference>
<feature type="region of interest" description="Disordered" evidence="2">
    <location>
        <begin position="82"/>
        <end position="156"/>
    </location>
</feature>
<dbReference type="GeneID" id="92210232"/>
<feature type="region of interest" description="Disordered" evidence="2">
    <location>
        <begin position="1"/>
        <end position="20"/>
    </location>
</feature>
<dbReference type="InterPro" id="IPR011993">
    <property type="entry name" value="PH-like_dom_sf"/>
</dbReference>
<feature type="compositionally biased region" description="Polar residues" evidence="2">
    <location>
        <begin position="366"/>
        <end position="377"/>
    </location>
</feature>
<dbReference type="InterPro" id="IPR001849">
    <property type="entry name" value="PH_domain"/>
</dbReference>
<dbReference type="InterPro" id="IPR008936">
    <property type="entry name" value="Rho_GTPase_activation_prot"/>
</dbReference>
<sequence length="1191" mass="131552">MDVAEKLSNSPIDAMTSGPSRQFETAAVANDFPPSDARFDRSKLSDSEYISQLLFENKELQSLVQSQKKIIDKLQHQFDTLAASPRRKNLMPSQRVPKPSDGNAPHVPLQPSKSPPSPPLHATGSPAGDIITRISTPKTSYSPTREEEIPSPTQQLQRLELEQKQSRNTLSSSSLAQSAILQETTEALPVHEIPVRSSRRHQDASDPSNDGRSSWISSASATTTSNVPASATATAPAQLVTSKSNSSNLSSHNNNPFSPSIAREKADKTDSEQTEKIPKQAETSFDSLSSSSNTNTNTNTTSTRDINIISDLLKPPAIENTLTTVESIDSAKEESIDHHFNRTLESLKLRSDISISANLNGYLTSKSTSNLGATYKSSRIKPPSLQQKLSHGNGSMTDLAPPTSLKLALGERNGSKSAVTTPQTQSASNFGTATPNKDLPMTPDDLNDPKFDQFESPRSKFEEESFYQSGPPPFLPQSQSQSLPSTQATQGTQANEDVNGGDLQRTISSTSSRRLAPAYEAQRQHSNSSRSHQTPVRHVSVTSPSASGTSFSVLSTPKMDMDESSLFIKPDEFHTIFIKVVSTIHINTVTHQAASVRKIDDPNLTITINDRETNKEMWKIRKTHSQLCEFDGEIRALVEYFGLANLPDRTSFFSTVPSKIENRRSILQNYFNSIFLMPHIPQIVLYKICQFLSLDFVNPLDDFKSGSRKEGYLVRRYKGLGNSWKVRWCQIENHNLEIYPYPGGPMQEAIPLVNAQIGRQASDSVADDKGYRHAFLIMESQKSSKLHTTSSKHFFCAETDEERDDWVTALIEFTEPSPRSSETSPVNYNTSRDGSTSLEDKKFSYDSYSNGNDASTVFSSAYGGSSNGNNLDQVSSQTVISVDDSTKKVRKRSIFPFKNRSFSVADDPYPPSTPGAAAAAAAGVPPPSAAALASLAAVPPSHIQNGPSSGGLQSQDTTNSMQQYLDNMNLGDEVTKSIFRREVEVAYELSNHDFMGRQIPSICFRCLDYLNKTGAVFEEGIFRLSGSASTIRQLKEAFNSQYDIDLFKSPLKPDIHTVAGLFKMYLRELPSPILGSEAYNNLNSIILKHSTSVPPSQIALMFKEYINNPNKMDRIHYDLCYVIFKFLRLIISQNQINRMNLRNLCIVFVPTLNLSSEVLSTILIDFECIFENGKPISDANREVLDLNIPKF</sequence>
<dbReference type="SUPFAM" id="SSF64268">
    <property type="entry name" value="PX domain"/>
    <property type="match status" value="1"/>
</dbReference>
<dbReference type="Gene3D" id="3.30.1520.10">
    <property type="entry name" value="Phox-like domain"/>
    <property type="match status" value="1"/>
</dbReference>
<evidence type="ECO:0000313" key="5">
    <source>
        <dbReference type="EMBL" id="CAK9441167.1"/>
    </source>
</evidence>
<dbReference type="PROSITE" id="PS50003">
    <property type="entry name" value="PH_DOMAIN"/>
    <property type="match status" value="1"/>
</dbReference>
<dbReference type="InterPro" id="IPR036871">
    <property type="entry name" value="PX_dom_sf"/>
</dbReference>
<keyword evidence="6" id="KW-1185">Reference proteome</keyword>
<feature type="compositionally biased region" description="Polar residues" evidence="2">
    <location>
        <begin position="7"/>
        <end position="20"/>
    </location>
</feature>
<feature type="domain" description="Rho-GAP" evidence="4">
    <location>
        <begin position="987"/>
        <end position="1191"/>
    </location>
</feature>
<dbReference type="CDD" id="cd06093">
    <property type="entry name" value="PX_domain"/>
    <property type="match status" value="1"/>
</dbReference>
<feature type="compositionally biased region" description="Polar residues" evidence="2">
    <location>
        <begin position="540"/>
        <end position="551"/>
    </location>
</feature>
<dbReference type="SMART" id="SM00233">
    <property type="entry name" value="PH"/>
    <property type="match status" value="1"/>
</dbReference>
<reference evidence="5 6" key="1">
    <citation type="submission" date="2024-03" db="EMBL/GenBank/DDBJ databases">
        <authorList>
            <person name="Brejova B."/>
        </authorList>
    </citation>
    <scope>NUCLEOTIDE SEQUENCE [LARGE SCALE GENOMIC DNA]</scope>
    <source>
        <strain evidence="5 6">CBS 14171</strain>
    </source>
</reference>
<feature type="compositionally biased region" description="Polar residues" evidence="2">
    <location>
        <begin position="826"/>
        <end position="837"/>
    </location>
</feature>
<dbReference type="Gene3D" id="1.10.555.10">
    <property type="entry name" value="Rho GTPase activation protein"/>
    <property type="match status" value="1"/>
</dbReference>
<feature type="domain" description="PH" evidence="3">
    <location>
        <begin position="706"/>
        <end position="815"/>
    </location>
</feature>
<dbReference type="SUPFAM" id="SSF48350">
    <property type="entry name" value="GTPase activation domain, GAP"/>
    <property type="match status" value="1"/>
</dbReference>
<evidence type="ECO:0000256" key="1">
    <source>
        <dbReference type="ARBA" id="ARBA00022468"/>
    </source>
</evidence>
<feature type="compositionally biased region" description="Polar residues" evidence="2">
    <location>
        <begin position="133"/>
        <end position="143"/>
    </location>
</feature>
<feature type="compositionally biased region" description="Low complexity" evidence="2">
    <location>
        <begin position="524"/>
        <end position="533"/>
    </location>
</feature>
<feature type="compositionally biased region" description="Low complexity" evidence="2">
    <location>
        <begin position="476"/>
        <end position="487"/>
    </location>
</feature>
<dbReference type="SUPFAM" id="SSF50729">
    <property type="entry name" value="PH domain-like"/>
    <property type="match status" value="1"/>
</dbReference>
<dbReference type="Pfam" id="PF00620">
    <property type="entry name" value="RhoGAP"/>
    <property type="match status" value="1"/>
</dbReference>
<dbReference type="SMART" id="SM00324">
    <property type="entry name" value="RhoGAP"/>
    <property type="match status" value="1"/>
</dbReference>
<dbReference type="Gene3D" id="2.30.29.30">
    <property type="entry name" value="Pleckstrin-homology domain (PH domain)/Phosphotyrosine-binding domain (PTB)"/>
    <property type="match status" value="1"/>
</dbReference>
<feature type="region of interest" description="Disordered" evidence="2">
    <location>
        <begin position="903"/>
        <end position="922"/>
    </location>
</feature>
<evidence type="ECO:0000256" key="2">
    <source>
        <dbReference type="SAM" id="MobiDB-lite"/>
    </source>
</evidence>
<feature type="compositionally biased region" description="Low complexity" evidence="2">
    <location>
        <begin position="814"/>
        <end position="825"/>
    </location>
</feature>
<dbReference type="Proteomes" id="UP001497383">
    <property type="component" value="Chromosome 6"/>
</dbReference>
<dbReference type="PROSITE" id="PS50238">
    <property type="entry name" value="RHOGAP"/>
    <property type="match status" value="1"/>
</dbReference>
<dbReference type="RefSeq" id="XP_066831974.1">
    <property type="nucleotide sequence ID" value="XM_066975324.1"/>
</dbReference>
<dbReference type="Pfam" id="PF00787">
    <property type="entry name" value="PX"/>
    <property type="match status" value="1"/>
</dbReference>
<dbReference type="PANTHER" id="PTHR23176">
    <property type="entry name" value="RHO/RAC/CDC GTPASE-ACTIVATING PROTEIN"/>
    <property type="match status" value="1"/>
</dbReference>
<feature type="compositionally biased region" description="Basic and acidic residues" evidence="2">
    <location>
        <begin position="262"/>
        <end position="279"/>
    </location>
</feature>
<feature type="region of interest" description="Disordered" evidence="2">
    <location>
        <begin position="366"/>
        <end position="551"/>
    </location>
</feature>
<feature type="compositionally biased region" description="Polar residues" evidence="2">
    <location>
        <begin position="415"/>
        <end position="435"/>
    </location>
</feature>
<keyword evidence="1" id="KW-0343">GTPase activation</keyword>
<dbReference type="PANTHER" id="PTHR23176:SF129">
    <property type="entry name" value="RHO GTPASE ACTIVATING PROTEIN AT 16F, ISOFORM E-RELATED"/>
    <property type="match status" value="1"/>
</dbReference>
<proteinExistence type="predicted"/>
<dbReference type="CDD" id="cd13277">
    <property type="entry name" value="PH_Bem3"/>
    <property type="match status" value="1"/>
</dbReference>
<evidence type="ECO:0000313" key="6">
    <source>
        <dbReference type="Proteomes" id="UP001497383"/>
    </source>
</evidence>
<dbReference type="Pfam" id="PF00169">
    <property type="entry name" value="PH"/>
    <property type="match status" value="1"/>
</dbReference>
<feature type="compositionally biased region" description="Polar residues" evidence="2">
    <location>
        <begin position="384"/>
        <end position="396"/>
    </location>
</feature>
<evidence type="ECO:0000259" key="4">
    <source>
        <dbReference type="PROSITE" id="PS50238"/>
    </source>
</evidence>
<feature type="region of interest" description="Disordered" evidence="2">
    <location>
        <begin position="190"/>
        <end position="302"/>
    </location>
</feature>
<dbReference type="EMBL" id="OZ022410">
    <property type="protein sequence ID" value="CAK9441167.1"/>
    <property type="molecule type" value="Genomic_DNA"/>
</dbReference>
<accession>A0ABP0ZRR5</accession>
<dbReference type="InterPro" id="IPR001683">
    <property type="entry name" value="PX_dom"/>
</dbReference>